<protein>
    <submittedName>
        <fullName evidence="5">UspA domain-containing protein</fullName>
    </submittedName>
</protein>
<keyword evidence="2" id="KW-0547">Nucleotide-binding</keyword>
<gene>
    <name evidence="5" type="ordered locus">Despr_3281</name>
</gene>
<organism evidence="5 6">
    <name type="scientific">Desulfobulbus propionicus (strain ATCC 33891 / DSM 2032 / VKM B-1956 / 1pr3)</name>
    <dbReference type="NCBI Taxonomy" id="577650"/>
    <lineage>
        <taxon>Bacteria</taxon>
        <taxon>Pseudomonadati</taxon>
        <taxon>Thermodesulfobacteriota</taxon>
        <taxon>Desulfobulbia</taxon>
        <taxon>Desulfobulbales</taxon>
        <taxon>Desulfobulbaceae</taxon>
        <taxon>Desulfobulbus</taxon>
    </lineage>
</organism>
<dbReference type="GO" id="GO:0005524">
    <property type="term" value="F:ATP binding"/>
    <property type="evidence" value="ECO:0007669"/>
    <property type="project" value="UniProtKB-KW"/>
</dbReference>
<dbReference type="Pfam" id="PF00582">
    <property type="entry name" value="Usp"/>
    <property type="match status" value="1"/>
</dbReference>
<evidence type="ECO:0000256" key="1">
    <source>
        <dbReference type="ARBA" id="ARBA00008791"/>
    </source>
</evidence>
<name>A0A7U3YPY1_DESPD</name>
<dbReference type="RefSeq" id="WP_015725932.1">
    <property type="nucleotide sequence ID" value="NC_014972.1"/>
</dbReference>
<dbReference type="PANTHER" id="PTHR46268">
    <property type="entry name" value="STRESS RESPONSE PROTEIN NHAX"/>
    <property type="match status" value="1"/>
</dbReference>
<dbReference type="EMBL" id="CP002364">
    <property type="protein sequence ID" value="ADW19408.1"/>
    <property type="molecule type" value="Genomic_DNA"/>
</dbReference>
<keyword evidence="3" id="KW-0067">ATP-binding</keyword>
<dbReference type="AlphaFoldDB" id="A0A7U3YPY1"/>
<evidence type="ECO:0000256" key="3">
    <source>
        <dbReference type="ARBA" id="ARBA00022840"/>
    </source>
</evidence>
<evidence type="ECO:0000256" key="2">
    <source>
        <dbReference type="ARBA" id="ARBA00022741"/>
    </source>
</evidence>
<reference evidence="5 6" key="1">
    <citation type="journal article" date="2011" name="Stand. Genomic Sci.">
        <title>Complete genome sequence of Desulfobulbus propionicus type strain (1pr3).</title>
        <authorList>
            <person name="Pagani I."/>
            <person name="Lapidus A."/>
            <person name="Nolan M."/>
            <person name="Lucas S."/>
            <person name="Hammon N."/>
            <person name="Deshpande S."/>
            <person name="Cheng J.F."/>
            <person name="Chertkov O."/>
            <person name="Davenport K."/>
            <person name="Tapia R."/>
            <person name="Han C."/>
            <person name="Goodwin L."/>
            <person name="Pitluck S."/>
            <person name="Liolios K."/>
            <person name="Mavromatis K."/>
            <person name="Ivanova N."/>
            <person name="Mikhailova N."/>
            <person name="Pati A."/>
            <person name="Chen A."/>
            <person name="Palaniappan K."/>
            <person name="Land M."/>
            <person name="Hauser L."/>
            <person name="Chang Y.J."/>
            <person name="Jeffries C.D."/>
            <person name="Detter J.C."/>
            <person name="Brambilla E."/>
            <person name="Kannan K.P."/>
            <person name="Djao O.D."/>
            <person name="Rohde M."/>
            <person name="Pukall R."/>
            <person name="Spring S."/>
            <person name="Goker M."/>
            <person name="Sikorski J."/>
            <person name="Woyke T."/>
            <person name="Bristow J."/>
            <person name="Eisen J.A."/>
            <person name="Markowitz V."/>
            <person name="Hugenholtz P."/>
            <person name="Kyrpides N.C."/>
            <person name="Klenk H.P."/>
        </authorList>
    </citation>
    <scope>NUCLEOTIDE SEQUENCE [LARGE SCALE GENOMIC DNA]</scope>
    <source>
        <strain evidence="6">ATCC 33891 / DSM 2032 / 1pr3</strain>
    </source>
</reference>
<keyword evidence="6" id="KW-1185">Reference proteome</keyword>
<dbReference type="InterPro" id="IPR014729">
    <property type="entry name" value="Rossmann-like_a/b/a_fold"/>
</dbReference>
<dbReference type="Gene3D" id="3.40.50.620">
    <property type="entry name" value="HUPs"/>
    <property type="match status" value="1"/>
</dbReference>
<dbReference type="InterPro" id="IPR006016">
    <property type="entry name" value="UspA"/>
</dbReference>
<dbReference type="PRINTS" id="PR01438">
    <property type="entry name" value="UNVRSLSTRESS"/>
</dbReference>
<feature type="domain" description="UspA" evidence="4">
    <location>
        <begin position="7"/>
        <end position="161"/>
    </location>
</feature>
<dbReference type="KEGG" id="dpr:Despr_3281"/>
<sequence length="165" mass="18112">MVPAPNIKTILYATDLGENTRPVFRLAVSQARRYDARLLMLHVVEPLGTTGTAIIANYLSGETAEKINRDGAREVLAVMKQRLDTYCQEELASFGLDRTPVTEILVASGNPSEEILEVAKKHQADMIVMGTSTRSFLGSALMGTTARRVSRFSHIPVLLVPNTQK</sequence>
<dbReference type="PANTHER" id="PTHR46268:SF27">
    <property type="entry name" value="UNIVERSAL STRESS PROTEIN RV2623"/>
    <property type="match status" value="1"/>
</dbReference>
<dbReference type="SUPFAM" id="SSF52402">
    <property type="entry name" value="Adenine nucleotide alpha hydrolases-like"/>
    <property type="match status" value="1"/>
</dbReference>
<dbReference type="InterPro" id="IPR006015">
    <property type="entry name" value="Universal_stress_UspA"/>
</dbReference>
<proteinExistence type="inferred from homology"/>
<dbReference type="CDD" id="cd00293">
    <property type="entry name" value="USP-like"/>
    <property type="match status" value="1"/>
</dbReference>
<evidence type="ECO:0000313" key="6">
    <source>
        <dbReference type="Proteomes" id="UP000006365"/>
    </source>
</evidence>
<evidence type="ECO:0000313" key="5">
    <source>
        <dbReference type="EMBL" id="ADW19408.1"/>
    </source>
</evidence>
<evidence type="ECO:0000259" key="4">
    <source>
        <dbReference type="Pfam" id="PF00582"/>
    </source>
</evidence>
<dbReference type="Proteomes" id="UP000006365">
    <property type="component" value="Chromosome"/>
</dbReference>
<accession>A0A7U3YPY1</accession>
<comment type="similarity">
    <text evidence="1">Belongs to the universal stress protein A family.</text>
</comment>